<evidence type="ECO:0000256" key="1">
    <source>
        <dbReference type="ARBA" id="ARBA00022490"/>
    </source>
</evidence>
<keyword evidence="6 12" id="KW-0520">NAD</keyword>
<dbReference type="PANTHER" id="PTHR43616">
    <property type="entry name" value="GLYCEROL DEHYDROGENASE"/>
    <property type="match status" value="1"/>
</dbReference>
<keyword evidence="5" id="KW-0560">Oxidoreductase</keyword>
<evidence type="ECO:0000256" key="3">
    <source>
        <dbReference type="ARBA" id="ARBA00022723"/>
    </source>
</evidence>
<feature type="binding site" evidence="11">
    <location>
        <position position="123"/>
    </location>
    <ligand>
        <name>glycerol</name>
        <dbReference type="ChEBI" id="CHEBI:17754"/>
    </ligand>
</feature>
<feature type="binding site" evidence="10">
    <location>
        <position position="248"/>
    </location>
    <ligand>
        <name>glycerol</name>
        <dbReference type="ChEBI" id="CHEBI:17754"/>
    </ligand>
</feature>
<dbReference type="PANTHER" id="PTHR43616:SF5">
    <property type="entry name" value="GLYCEROL DEHYDROGENASE 1"/>
    <property type="match status" value="1"/>
</dbReference>
<evidence type="ECO:0000256" key="11">
    <source>
        <dbReference type="PIRSR" id="PIRSR000112-2"/>
    </source>
</evidence>
<dbReference type="Gene3D" id="3.40.50.1970">
    <property type="match status" value="1"/>
</dbReference>
<dbReference type="SUPFAM" id="SSF56796">
    <property type="entry name" value="Dehydroquinate synthase-like"/>
    <property type="match status" value="1"/>
</dbReference>
<evidence type="ECO:0000256" key="12">
    <source>
        <dbReference type="PIRSR" id="PIRSR000112-3"/>
    </source>
</evidence>
<feature type="binding site" evidence="10">
    <location>
        <position position="170"/>
    </location>
    <ligand>
        <name>glycerol</name>
        <dbReference type="ChEBI" id="CHEBI:17754"/>
    </ligand>
</feature>
<evidence type="ECO:0000256" key="5">
    <source>
        <dbReference type="ARBA" id="ARBA00023002"/>
    </source>
</evidence>
<evidence type="ECO:0000256" key="9">
    <source>
        <dbReference type="ARBA" id="ARBA00023264"/>
    </source>
</evidence>
<keyword evidence="7" id="KW-0443">Lipid metabolism</keyword>
<dbReference type="PIRSF" id="PIRSF000112">
    <property type="entry name" value="Glycerol_dehydrogenase"/>
    <property type="match status" value="1"/>
</dbReference>
<evidence type="ECO:0000256" key="8">
    <source>
        <dbReference type="ARBA" id="ARBA00023209"/>
    </source>
</evidence>
<keyword evidence="10" id="KW-0862">Zinc</keyword>
<keyword evidence="2" id="KW-0444">Lipid biosynthesis</keyword>
<dbReference type="GO" id="GO:0046872">
    <property type="term" value="F:metal ion binding"/>
    <property type="evidence" value="ECO:0007669"/>
    <property type="project" value="UniProtKB-KW"/>
</dbReference>
<keyword evidence="8" id="KW-0594">Phospholipid biosynthesis</keyword>
<evidence type="ECO:0000256" key="2">
    <source>
        <dbReference type="ARBA" id="ARBA00022516"/>
    </source>
</evidence>
<dbReference type="Pfam" id="PF13685">
    <property type="entry name" value="Fe-ADH_2"/>
    <property type="match status" value="1"/>
</dbReference>
<keyword evidence="4" id="KW-0521">NADP</keyword>
<dbReference type="Gene3D" id="1.20.1090.10">
    <property type="entry name" value="Dehydroquinate synthase-like - alpha domain"/>
    <property type="match status" value="1"/>
</dbReference>
<keyword evidence="14" id="KW-1185">Reference proteome</keyword>
<dbReference type="AlphaFoldDB" id="A0A8J3KM22"/>
<feature type="binding site" evidence="10">
    <location>
        <position position="264"/>
    </location>
    <ligand>
        <name>glycerol</name>
        <dbReference type="ChEBI" id="CHEBI:17754"/>
    </ligand>
</feature>
<sequence>MPLLTRSVQTPLSIDVRRGAVAGLASLLADRRISSGGDVAVVVGPGQGERIVDLIGPSLDRAEFINIEGGTLESALDLGQRLRGRNYDAVVGIGGGRTIDTTKYAASRYGIPMVSVATSLANDGIASPIATLDHDGGRPSYGVHIPLAVVVDLDFVEAGPDRQTRSGIGETLSNVSAIADWELAHRVRGEPVDGLAVAMARSGAEAVINHPGDATDDGFVTLLAEALITTGLAMAICGTSRPSSGGCHEISHALDILRPGTAAHGEQCGVGALFCTYLRASVDKVHEARFAQLSACLKRHGLPRTPVDLGISNEQFVDAVEFAPRTRPDRYTILEHLDLSRDELGERVADYADAVH</sequence>
<evidence type="ECO:0000256" key="10">
    <source>
        <dbReference type="PIRSR" id="PIRSR000112-1"/>
    </source>
</evidence>
<accession>A0A8J3KM22</accession>
<comment type="cofactor">
    <cofactor evidence="10">
        <name>Zn(2+)</name>
        <dbReference type="ChEBI" id="CHEBI:29105"/>
    </cofactor>
    <text evidence="10">Binds 1 zinc ion per subunit.</text>
</comment>
<dbReference type="InterPro" id="IPR016205">
    <property type="entry name" value="Glycerol_DH"/>
</dbReference>
<comment type="caution">
    <text evidence="13">The sequence shown here is derived from an EMBL/GenBank/DDBJ whole genome shotgun (WGS) entry which is preliminary data.</text>
</comment>
<evidence type="ECO:0000313" key="14">
    <source>
        <dbReference type="Proteomes" id="UP000659904"/>
    </source>
</evidence>
<dbReference type="CDD" id="cd08174">
    <property type="entry name" value="G1PDH-like"/>
    <property type="match status" value="1"/>
</dbReference>
<keyword evidence="1" id="KW-0963">Cytoplasm</keyword>
<dbReference type="InterPro" id="IPR032837">
    <property type="entry name" value="G1PDH"/>
</dbReference>
<dbReference type="RefSeq" id="WP_120317495.1">
    <property type="nucleotide sequence ID" value="NZ_BONH01000050.1"/>
</dbReference>
<evidence type="ECO:0000256" key="4">
    <source>
        <dbReference type="ARBA" id="ARBA00022857"/>
    </source>
</evidence>
<evidence type="ECO:0000256" key="6">
    <source>
        <dbReference type="ARBA" id="ARBA00023027"/>
    </source>
</evidence>
<protein>
    <submittedName>
        <fullName evidence="13">Glycerol dehydrogenase</fullName>
    </submittedName>
</protein>
<evidence type="ECO:0000256" key="7">
    <source>
        <dbReference type="ARBA" id="ARBA00023098"/>
    </source>
</evidence>
<keyword evidence="3 10" id="KW-0479">Metal-binding</keyword>
<feature type="binding site" evidence="12">
    <location>
        <position position="127"/>
    </location>
    <ligand>
        <name>NAD(+)</name>
        <dbReference type="ChEBI" id="CHEBI:57540"/>
    </ligand>
</feature>
<reference evidence="13 14" key="1">
    <citation type="submission" date="2021-01" db="EMBL/GenBank/DDBJ databases">
        <title>Whole genome shotgun sequence of Catellatospora citrea NBRC 14495.</title>
        <authorList>
            <person name="Komaki H."/>
            <person name="Tamura T."/>
        </authorList>
    </citation>
    <scope>NUCLEOTIDE SEQUENCE [LARGE SCALE GENOMIC DNA]</scope>
    <source>
        <strain evidence="13 14">NBRC 14495</strain>
    </source>
</reference>
<keyword evidence="9" id="KW-1208">Phospholipid metabolism</keyword>
<dbReference type="GO" id="GO:0008654">
    <property type="term" value="P:phospholipid biosynthetic process"/>
    <property type="evidence" value="ECO:0007669"/>
    <property type="project" value="UniProtKB-KW"/>
</dbReference>
<dbReference type="Proteomes" id="UP000659904">
    <property type="component" value="Unassembled WGS sequence"/>
</dbReference>
<name>A0A8J3KM22_9ACTN</name>
<dbReference type="EMBL" id="BONH01000050">
    <property type="protein sequence ID" value="GIG02302.1"/>
    <property type="molecule type" value="Genomic_DNA"/>
</dbReference>
<gene>
    <name evidence="13" type="ORF">Cci01nite_73950</name>
</gene>
<organism evidence="13 14">
    <name type="scientific">Catellatospora citrea</name>
    <dbReference type="NCBI Taxonomy" id="53366"/>
    <lineage>
        <taxon>Bacteria</taxon>
        <taxon>Bacillati</taxon>
        <taxon>Actinomycetota</taxon>
        <taxon>Actinomycetes</taxon>
        <taxon>Micromonosporales</taxon>
        <taxon>Micromonosporaceae</taxon>
        <taxon>Catellatospora</taxon>
    </lineage>
</organism>
<evidence type="ECO:0000313" key="13">
    <source>
        <dbReference type="EMBL" id="GIG02302.1"/>
    </source>
</evidence>
<proteinExistence type="predicted"/>
<dbReference type="GO" id="GO:0016614">
    <property type="term" value="F:oxidoreductase activity, acting on CH-OH group of donors"/>
    <property type="evidence" value="ECO:0007669"/>
    <property type="project" value="InterPro"/>
</dbReference>
<feature type="binding site" evidence="12">
    <location>
        <begin position="96"/>
        <end position="100"/>
    </location>
    <ligand>
        <name>NAD(+)</name>
        <dbReference type="ChEBI" id="CHEBI:57540"/>
    </ligand>
</feature>